<dbReference type="RefSeq" id="WP_323326532.1">
    <property type="nucleotide sequence ID" value="NZ_JAYFSI010000002.1"/>
</dbReference>
<evidence type="ECO:0000259" key="5">
    <source>
        <dbReference type="PROSITE" id="PS50977"/>
    </source>
</evidence>
<dbReference type="Proteomes" id="UP001304298">
    <property type="component" value="Unassembled WGS sequence"/>
</dbReference>
<dbReference type="Pfam" id="PF00440">
    <property type="entry name" value="TetR_N"/>
    <property type="match status" value="1"/>
</dbReference>
<keyword evidence="2 4" id="KW-0238">DNA-binding</keyword>
<proteinExistence type="predicted"/>
<evidence type="ECO:0000256" key="1">
    <source>
        <dbReference type="ARBA" id="ARBA00023015"/>
    </source>
</evidence>
<keyword evidence="3" id="KW-0804">Transcription</keyword>
<dbReference type="InterPro" id="IPR009057">
    <property type="entry name" value="Homeodomain-like_sf"/>
</dbReference>
<evidence type="ECO:0000313" key="7">
    <source>
        <dbReference type="Proteomes" id="UP001304298"/>
    </source>
</evidence>
<dbReference type="InterPro" id="IPR001647">
    <property type="entry name" value="HTH_TetR"/>
</dbReference>
<evidence type="ECO:0000256" key="3">
    <source>
        <dbReference type="ARBA" id="ARBA00023163"/>
    </source>
</evidence>
<organism evidence="6 7">
    <name type="scientific">Amycolatopsis heterodermiae</name>
    <dbReference type="NCBI Taxonomy" id="3110235"/>
    <lineage>
        <taxon>Bacteria</taxon>
        <taxon>Bacillati</taxon>
        <taxon>Actinomycetota</taxon>
        <taxon>Actinomycetes</taxon>
        <taxon>Pseudonocardiales</taxon>
        <taxon>Pseudonocardiaceae</taxon>
        <taxon>Amycolatopsis</taxon>
    </lineage>
</organism>
<protein>
    <submittedName>
        <fullName evidence="6">Helix-turn-helix domain-containing protein</fullName>
    </submittedName>
</protein>
<dbReference type="EMBL" id="JAYFSI010000002">
    <property type="protein sequence ID" value="MEA5360413.1"/>
    <property type="molecule type" value="Genomic_DNA"/>
</dbReference>
<dbReference type="PANTHER" id="PTHR30055">
    <property type="entry name" value="HTH-TYPE TRANSCRIPTIONAL REGULATOR RUTR"/>
    <property type="match status" value="1"/>
</dbReference>
<dbReference type="PANTHER" id="PTHR30055:SF234">
    <property type="entry name" value="HTH-TYPE TRANSCRIPTIONAL REGULATOR BETI"/>
    <property type="match status" value="1"/>
</dbReference>
<dbReference type="PRINTS" id="PR00455">
    <property type="entry name" value="HTHTETR"/>
</dbReference>
<feature type="domain" description="HTH tetR-type" evidence="5">
    <location>
        <begin position="13"/>
        <end position="73"/>
    </location>
</feature>
<keyword evidence="1" id="KW-0805">Transcription regulation</keyword>
<evidence type="ECO:0000256" key="2">
    <source>
        <dbReference type="ARBA" id="ARBA00023125"/>
    </source>
</evidence>
<evidence type="ECO:0000256" key="4">
    <source>
        <dbReference type="PROSITE-ProRule" id="PRU00335"/>
    </source>
</evidence>
<gene>
    <name evidence="6" type="ORF">VA596_12775</name>
</gene>
<keyword evidence="7" id="KW-1185">Reference proteome</keyword>
<dbReference type="SUPFAM" id="SSF46689">
    <property type="entry name" value="Homeodomain-like"/>
    <property type="match status" value="1"/>
</dbReference>
<comment type="caution">
    <text evidence="6">The sequence shown here is derived from an EMBL/GenBank/DDBJ whole genome shotgun (WGS) entry which is preliminary data.</text>
</comment>
<feature type="DNA-binding region" description="H-T-H motif" evidence="4">
    <location>
        <begin position="36"/>
        <end position="55"/>
    </location>
</feature>
<sequence length="206" mass="22584">MTENVKPRAARTRATRRRIVDAAAALFIADGYTATTLEQIAKRAEVAVQTVYFHFGNKRTVLKEAVDLAVVGDDAPVGILGRPWLEEARAERDPRRVIELWTAYGRGIVTRIGPIMRVVRDAAVVDPDMAAQWTANMSQTATAFGVLAEQLDGLSALRVPVGEAVDILCALSGLEMYLVLSDRGWSPDRWERFVVESLAHALLSPA</sequence>
<accession>A0ABU5R2H6</accession>
<reference evidence="6 7" key="1">
    <citation type="submission" date="2023-12" db="EMBL/GenBank/DDBJ databases">
        <title>Amycolatopsis sp. V23-08.</title>
        <authorList>
            <person name="Somphong A."/>
        </authorList>
    </citation>
    <scope>NUCLEOTIDE SEQUENCE [LARGE SCALE GENOMIC DNA]</scope>
    <source>
        <strain evidence="6 7">V23-08</strain>
    </source>
</reference>
<dbReference type="PROSITE" id="PS50977">
    <property type="entry name" value="HTH_TETR_2"/>
    <property type="match status" value="1"/>
</dbReference>
<name>A0ABU5R2H6_9PSEU</name>
<dbReference type="InterPro" id="IPR050109">
    <property type="entry name" value="HTH-type_TetR-like_transc_reg"/>
</dbReference>
<evidence type="ECO:0000313" key="6">
    <source>
        <dbReference type="EMBL" id="MEA5360413.1"/>
    </source>
</evidence>
<dbReference type="Gene3D" id="1.10.357.10">
    <property type="entry name" value="Tetracycline Repressor, domain 2"/>
    <property type="match status" value="1"/>
</dbReference>